<evidence type="ECO:0000313" key="3">
    <source>
        <dbReference type="Proteomes" id="UP000478571"/>
    </source>
</evidence>
<gene>
    <name evidence="2" type="ORF">GTG28_06455</name>
</gene>
<evidence type="ECO:0000256" key="1">
    <source>
        <dbReference type="SAM" id="Phobius"/>
    </source>
</evidence>
<keyword evidence="1" id="KW-0472">Membrane</keyword>
<name>A0A6L8LW17_9VIBR</name>
<dbReference type="EMBL" id="WWEU01000002">
    <property type="protein sequence ID" value="MYM58860.1"/>
    <property type="molecule type" value="Genomic_DNA"/>
</dbReference>
<dbReference type="Proteomes" id="UP000478571">
    <property type="component" value="Unassembled WGS sequence"/>
</dbReference>
<proteinExistence type="predicted"/>
<keyword evidence="1" id="KW-1133">Transmembrane helix</keyword>
<keyword evidence="1" id="KW-0812">Transmembrane</keyword>
<feature type="transmembrane region" description="Helical" evidence="1">
    <location>
        <begin position="72"/>
        <end position="89"/>
    </location>
</feature>
<keyword evidence="3" id="KW-1185">Reference proteome</keyword>
<dbReference type="RefSeq" id="WP_160928128.1">
    <property type="nucleotide sequence ID" value="NZ_WWEU01000002.1"/>
</dbReference>
<organism evidence="2 3">
    <name type="scientific">Vibrio tetraodonis subsp. pristinus</name>
    <dbReference type="NCBI Taxonomy" id="2695891"/>
    <lineage>
        <taxon>Bacteria</taxon>
        <taxon>Pseudomonadati</taxon>
        <taxon>Pseudomonadota</taxon>
        <taxon>Gammaproteobacteria</taxon>
        <taxon>Vibrionales</taxon>
        <taxon>Vibrionaceae</taxon>
        <taxon>Vibrio</taxon>
    </lineage>
</organism>
<accession>A0A6L8LW17</accession>
<reference evidence="2 3" key="1">
    <citation type="submission" date="2020-01" db="EMBL/GenBank/DDBJ databases">
        <title>Draft Genome Sequence of Vibrio sp. strain OCN044, Isolated from a Healthy Coral at Palmyra Atoll.</title>
        <authorList>
            <person name="Videau P."/>
            <person name="Loughran R."/>
            <person name="Esquivel A."/>
            <person name="Deadmond M."/>
            <person name="Paddock B.E."/>
            <person name="Saw J.H."/>
            <person name="Ushijima B."/>
        </authorList>
    </citation>
    <scope>NUCLEOTIDE SEQUENCE [LARGE SCALE GENOMIC DNA]</scope>
    <source>
        <strain evidence="2 3">OCN044</strain>
    </source>
</reference>
<sequence length="287" mass="33129">MLLLLILPTLISGYIVFTKHPYNYYRLHRYDGQLLYLESAKSGFMCTVCSSLVTLFVNSYVPPKIDICGYDFNLDLYLFFYSIILPIAHEDADELTWVLLIAIGAISLAYVYAFWGAARLRLKVVDLTDLLSIRRIKLSIKRHRFLMRRKDESALSSKEKAKIVLMSSILKDSPMDALFYNSYLIDGFYLMITMDDRKVYIGRVLSLGEPNEAEGMDQEITITPYASGYRDKDTLGVRLTTKYNEVSRDVALTIRQDKIILATHFSEDIYEEFQRNLKIKSSSYVLC</sequence>
<dbReference type="AlphaFoldDB" id="A0A6L8LW17"/>
<feature type="transmembrane region" description="Helical" evidence="1">
    <location>
        <begin position="95"/>
        <end position="115"/>
    </location>
</feature>
<protein>
    <submittedName>
        <fullName evidence="2">Uncharacterized protein</fullName>
    </submittedName>
</protein>
<evidence type="ECO:0000313" key="2">
    <source>
        <dbReference type="EMBL" id="MYM58860.1"/>
    </source>
</evidence>
<feature type="transmembrane region" description="Helical" evidence="1">
    <location>
        <begin position="42"/>
        <end position="60"/>
    </location>
</feature>
<comment type="caution">
    <text evidence="2">The sequence shown here is derived from an EMBL/GenBank/DDBJ whole genome shotgun (WGS) entry which is preliminary data.</text>
</comment>